<protein>
    <submittedName>
        <fullName evidence="12">HlyC/CorC family transporter</fullName>
    </submittedName>
</protein>
<dbReference type="PANTHER" id="PTHR22777">
    <property type="entry name" value="HEMOLYSIN-RELATED"/>
    <property type="match status" value="1"/>
</dbReference>
<evidence type="ECO:0000256" key="8">
    <source>
        <dbReference type="PROSITE-ProRule" id="PRU01193"/>
    </source>
</evidence>
<proteinExistence type="predicted"/>
<dbReference type="CDD" id="cd04590">
    <property type="entry name" value="CBS_pair_CorC_HlyC_assoc"/>
    <property type="match status" value="1"/>
</dbReference>
<dbReference type="PROSITE" id="PS51371">
    <property type="entry name" value="CBS"/>
    <property type="match status" value="1"/>
</dbReference>
<dbReference type="InterPro" id="IPR016169">
    <property type="entry name" value="FAD-bd_PCMH_sub2"/>
</dbReference>
<dbReference type="EMBL" id="JAGUCO010000021">
    <property type="protein sequence ID" value="MBS2100326.1"/>
    <property type="molecule type" value="Genomic_DNA"/>
</dbReference>
<dbReference type="InterPro" id="IPR046342">
    <property type="entry name" value="CBS_dom_sf"/>
</dbReference>
<keyword evidence="3" id="KW-0677">Repeat</keyword>
<evidence type="ECO:0000256" key="4">
    <source>
        <dbReference type="ARBA" id="ARBA00022989"/>
    </source>
</evidence>
<dbReference type="SMART" id="SM01091">
    <property type="entry name" value="CorC_HlyC"/>
    <property type="match status" value="1"/>
</dbReference>
<keyword evidence="13" id="KW-1185">Reference proteome</keyword>
<dbReference type="Pfam" id="PF00571">
    <property type="entry name" value="CBS"/>
    <property type="match status" value="1"/>
</dbReference>
<dbReference type="InterPro" id="IPR005170">
    <property type="entry name" value="Transptr-assoc_dom"/>
</dbReference>
<evidence type="ECO:0000256" key="5">
    <source>
        <dbReference type="ARBA" id="ARBA00023122"/>
    </source>
</evidence>
<comment type="subcellular location">
    <subcellularLocation>
        <location evidence="1">Membrane</location>
        <topology evidence="1">Multi-pass membrane protein</topology>
    </subcellularLocation>
</comment>
<keyword evidence="2 8" id="KW-0812">Transmembrane</keyword>
<keyword evidence="5 7" id="KW-0129">CBS domain</keyword>
<dbReference type="PROSITE" id="PS51846">
    <property type="entry name" value="CNNM"/>
    <property type="match status" value="1"/>
</dbReference>
<gene>
    <name evidence="12" type="ORF">KEM10_18725</name>
</gene>
<reference evidence="12 13" key="1">
    <citation type="journal article" date="2015" name="Int. J. Syst. Evol. Microbiol.">
        <title>Carboxylicivirga linearis sp. nov., isolated from a sea cucumber culture pond.</title>
        <authorList>
            <person name="Wang F.Q."/>
            <person name="Zhou Y.X."/>
            <person name="Lin X.Z."/>
            <person name="Chen G.J."/>
            <person name="Du Z.J."/>
        </authorList>
    </citation>
    <scope>NUCLEOTIDE SEQUENCE [LARGE SCALE GENOMIC DNA]</scope>
    <source>
        <strain evidence="12 13">FB218</strain>
    </source>
</reference>
<feature type="transmembrane region" description="Helical" evidence="9">
    <location>
        <begin position="6"/>
        <end position="32"/>
    </location>
</feature>
<evidence type="ECO:0000313" key="12">
    <source>
        <dbReference type="EMBL" id="MBS2100326.1"/>
    </source>
</evidence>
<evidence type="ECO:0000256" key="6">
    <source>
        <dbReference type="ARBA" id="ARBA00023136"/>
    </source>
</evidence>
<evidence type="ECO:0000313" key="13">
    <source>
        <dbReference type="Proteomes" id="UP000708576"/>
    </source>
</evidence>
<keyword evidence="4 8" id="KW-1133">Transmembrane helix</keyword>
<organism evidence="12 13">
    <name type="scientific">Carboxylicivirga linearis</name>
    <dbReference type="NCBI Taxonomy" id="1628157"/>
    <lineage>
        <taxon>Bacteria</taxon>
        <taxon>Pseudomonadati</taxon>
        <taxon>Bacteroidota</taxon>
        <taxon>Bacteroidia</taxon>
        <taxon>Marinilabiliales</taxon>
        <taxon>Marinilabiliaceae</taxon>
        <taxon>Carboxylicivirga</taxon>
    </lineage>
</organism>
<sequence length="421" mass="47874">MNSYTIILLTLVFSAFFSGCEMAFFSSNKLLLELNKKKYPFPARIIDRFVQNPGVFLSTILVGNNVALVIYGLQMADLLEPFIKLHITDSDSGILLLQTSLSTLIILITAEFLPKTLFRIHPTMLLNIFAIPLLFFYVILYPISRFTMWLSDIVIKVILRSKNAQPKPQWMLGKVDLDNLLTEHNEKIDKKDDSSHEIKLLKNALDFSKLKIRDCTVPRTDLQAIEVQEEMEPLRAKFIETGLSKILVYKDSIDNIIGYVHVSSLFKKPKKLRNCVSPISIVPETMTANKVLELFTKEHKSIALVVDEFGGTAGVVTLEDILEEIFGEIDDEHDISEFIEQQINSNEYVFSARLEIDYLNEKYDINLPTSDEYETIAGLILTHNKSIPEVNDVITIGSFTFQIMEATNARIELVKVLISSQ</sequence>
<feature type="domain" description="CNNM transmembrane" evidence="11">
    <location>
        <begin position="1"/>
        <end position="195"/>
    </location>
</feature>
<dbReference type="SUPFAM" id="SSF56176">
    <property type="entry name" value="FAD-binding/transporter-associated domain-like"/>
    <property type="match status" value="1"/>
</dbReference>
<dbReference type="Pfam" id="PF01595">
    <property type="entry name" value="CNNM"/>
    <property type="match status" value="1"/>
</dbReference>
<dbReference type="Gene3D" id="3.10.580.10">
    <property type="entry name" value="CBS-domain"/>
    <property type="match status" value="1"/>
</dbReference>
<dbReference type="InterPro" id="IPR002550">
    <property type="entry name" value="CNNM"/>
</dbReference>
<evidence type="ECO:0000259" key="10">
    <source>
        <dbReference type="PROSITE" id="PS51371"/>
    </source>
</evidence>
<feature type="transmembrane region" description="Helical" evidence="9">
    <location>
        <begin position="53"/>
        <end position="73"/>
    </location>
</feature>
<keyword evidence="6 8" id="KW-0472">Membrane</keyword>
<comment type="caution">
    <text evidence="12">The sequence shown here is derived from an EMBL/GenBank/DDBJ whole genome shotgun (WGS) entry which is preliminary data.</text>
</comment>
<evidence type="ECO:0000256" key="2">
    <source>
        <dbReference type="ARBA" id="ARBA00022692"/>
    </source>
</evidence>
<feature type="domain" description="CBS" evidence="10">
    <location>
        <begin position="275"/>
        <end position="332"/>
    </location>
</feature>
<name>A0ABS5JZP4_9BACT</name>
<evidence type="ECO:0000256" key="9">
    <source>
        <dbReference type="SAM" id="Phobius"/>
    </source>
</evidence>
<feature type="transmembrane region" description="Helical" evidence="9">
    <location>
        <begin position="125"/>
        <end position="143"/>
    </location>
</feature>
<accession>A0ABS5JZP4</accession>
<dbReference type="PANTHER" id="PTHR22777:SF17">
    <property type="entry name" value="UPF0053 PROTEIN SLL0260"/>
    <property type="match status" value="1"/>
</dbReference>
<dbReference type="InterPro" id="IPR044751">
    <property type="entry name" value="Ion_transp-like_CBS"/>
</dbReference>
<feature type="transmembrane region" description="Helical" evidence="9">
    <location>
        <begin position="93"/>
        <end position="113"/>
    </location>
</feature>
<dbReference type="SUPFAM" id="SSF54631">
    <property type="entry name" value="CBS-domain pair"/>
    <property type="match status" value="1"/>
</dbReference>
<dbReference type="Gene3D" id="3.30.465.10">
    <property type="match status" value="1"/>
</dbReference>
<evidence type="ECO:0000256" key="3">
    <source>
        <dbReference type="ARBA" id="ARBA00022737"/>
    </source>
</evidence>
<dbReference type="InterPro" id="IPR036318">
    <property type="entry name" value="FAD-bd_PCMH-like_sf"/>
</dbReference>
<dbReference type="Proteomes" id="UP000708576">
    <property type="component" value="Unassembled WGS sequence"/>
</dbReference>
<dbReference type="RefSeq" id="WP_212217950.1">
    <property type="nucleotide sequence ID" value="NZ_JAGUCO010000021.1"/>
</dbReference>
<evidence type="ECO:0000259" key="11">
    <source>
        <dbReference type="PROSITE" id="PS51846"/>
    </source>
</evidence>
<evidence type="ECO:0000256" key="7">
    <source>
        <dbReference type="PROSITE-ProRule" id="PRU00703"/>
    </source>
</evidence>
<dbReference type="Pfam" id="PF03471">
    <property type="entry name" value="CorC_HlyC"/>
    <property type="match status" value="1"/>
</dbReference>
<evidence type="ECO:0000256" key="1">
    <source>
        <dbReference type="ARBA" id="ARBA00004141"/>
    </source>
</evidence>
<dbReference type="InterPro" id="IPR000644">
    <property type="entry name" value="CBS_dom"/>
</dbReference>